<dbReference type="Pfam" id="PF13488">
    <property type="entry name" value="Gly-zipper_Omp"/>
    <property type="match status" value="1"/>
</dbReference>
<dbReference type="KEGG" id="tmb:Thimo_1363"/>
<dbReference type="RefSeq" id="WP_015280301.1">
    <property type="nucleotide sequence ID" value="NC_019940.1"/>
</dbReference>
<protein>
    <recommendedName>
        <fullName evidence="2">Glycine zipper domain-containing protein</fullName>
    </recommendedName>
</protein>
<feature type="transmembrane region" description="Helical" evidence="1">
    <location>
        <begin position="47"/>
        <end position="68"/>
    </location>
</feature>
<keyword evidence="4" id="KW-1185">Reference proteome</keyword>
<keyword evidence="1" id="KW-0472">Membrane</keyword>
<dbReference type="HOGENOM" id="CLU_158447_3_2_6"/>
<organism evidence="3 4">
    <name type="scientific">Thioflavicoccus mobilis 8321</name>
    <dbReference type="NCBI Taxonomy" id="765912"/>
    <lineage>
        <taxon>Bacteria</taxon>
        <taxon>Pseudomonadati</taxon>
        <taxon>Pseudomonadota</taxon>
        <taxon>Gammaproteobacteria</taxon>
        <taxon>Chromatiales</taxon>
        <taxon>Chromatiaceae</taxon>
        <taxon>Thioflavicoccus</taxon>
    </lineage>
</organism>
<evidence type="ECO:0000256" key="1">
    <source>
        <dbReference type="SAM" id="Phobius"/>
    </source>
</evidence>
<accession>L0GWF2</accession>
<feature type="domain" description="Glycine zipper" evidence="2">
    <location>
        <begin position="32"/>
        <end position="70"/>
    </location>
</feature>
<name>L0GWF2_9GAMM</name>
<keyword evidence="1" id="KW-1133">Transmembrane helix</keyword>
<dbReference type="InterPro" id="IPR039567">
    <property type="entry name" value="Gly-zipper"/>
</dbReference>
<dbReference type="Proteomes" id="UP000010816">
    <property type="component" value="Chromosome"/>
</dbReference>
<dbReference type="eggNOG" id="ENOG503371B">
    <property type="taxonomic scope" value="Bacteria"/>
</dbReference>
<evidence type="ECO:0000259" key="2">
    <source>
        <dbReference type="Pfam" id="PF13488"/>
    </source>
</evidence>
<gene>
    <name evidence="3" type="ORF">Thimo_1363</name>
</gene>
<dbReference type="STRING" id="765912.Thimo_1363"/>
<evidence type="ECO:0000313" key="3">
    <source>
        <dbReference type="EMBL" id="AGA90157.1"/>
    </source>
</evidence>
<reference evidence="3 4" key="1">
    <citation type="submission" date="2011-09" db="EMBL/GenBank/DDBJ databases">
        <title>Complete sequence of chromosome of Thioflavicoccus mobilis 8321.</title>
        <authorList>
            <consortium name="US DOE Joint Genome Institute"/>
            <person name="Lucas S."/>
            <person name="Han J."/>
            <person name="Lapidus A."/>
            <person name="Cheng J.-F."/>
            <person name="Goodwin L."/>
            <person name="Pitluck S."/>
            <person name="Peters L."/>
            <person name="Ovchinnikova G."/>
            <person name="Lu M."/>
            <person name="Detter J.C."/>
            <person name="Han C."/>
            <person name="Tapia R."/>
            <person name="Land M."/>
            <person name="Hauser L."/>
            <person name="Kyrpides N."/>
            <person name="Ivanova N."/>
            <person name="Pagani I."/>
            <person name="Vogl K."/>
            <person name="Liu Z."/>
            <person name="Imhoff J."/>
            <person name="Thiel V."/>
            <person name="Frigaard N.-U."/>
            <person name="Bryant D."/>
            <person name="Woyke T."/>
        </authorList>
    </citation>
    <scope>NUCLEOTIDE SEQUENCE [LARGE SCALE GENOMIC DNA]</scope>
    <source>
        <strain evidence="3 4">8321</strain>
    </source>
</reference>
<dbReference type="PROSITE" id="PS51257">
    <property type="entry name" value="PROKAR_LIPOPROTEIN"/>
    <property type="match status" value="1"/>
</dbReference>
<dbReference type="AlphaFoldDB" id="L0GWF2"/>
<sequence>MNANRAAIPLVIVTGLVLSGCGATTGERAGSGALMGAAGGALIGSLSANAGAGALIGAGAGALGGYLYDQHQKGNID</sequence>
<dbReference type="EMBL" id="CP003051">
    <property type="protein sequence ID" value="AGA90157.1"/>
    <property type="molecule type" value="Genomic_DNA"/>
</dbReference>
<evidence type="ECO:0000313" key="4">
    <source>
        <dbReference type="Proteomes" id="UP000010816"/>
    </source>
</evidence>
<keyword evidence="1" id="KW-0812">Transmembrane</keyword>
<proteinExistence type="predicted"/>